<accession>A0A814BP39</accession>
<protein>
    <submittedName>
        <fullName evidence="2">Uncharacterized protein</fullName>
    </submittedName>
</protein>
<evidence type="ECO:0000313" key="2">
    <source>
        <dbReference type="EMBL" id="CAF0930926.1"/>
    </source>
</evidence>
<dbReference type="Proteomes" id="UP000663845">
    <property type="component" value="Unassembled WGS sequence"/>
</dbReference>
<feature type="compositionally biased region" description="Polar residues" evidence="1">
    <location>
        <begin position="396"/>
        <end position="419"/>
    </location>
</feature>
<feature type="compositionally biased region" description="Polar residues" evidence="1">
    <location>
        <begin position="287"/>
        <end position="301"/>
    </location>
</feature>
<comment type="caution">
    <text evidence="2">The sequence shown here is derived from an EMBL/GenBank/DDBJ whole genome shotgun (WGS) entry which is preliminary data.</text>
</comment>
<name>A0A814BP39_9BILA</name>
<organism evidence="2 3">
    <name type="scientific">Adineta steineri</name>
    <dbReference type="NCBI Taxonomy" id="433720"/>
    <lineage>
        <taxon>Eukaryota</taxon>
        <taxon>Metazoa</taxon>
        <taxon>Spiralia</taxon>
        <taxon>Gnathifera</taxon>
        <taxon>Rotifera</taxon>
        <taxon>Eurotatoria</taxon>
        <taxon>Bdelloidea</taxon>
        <taxon>Adinetida</taxon>
        <taxon>Adinetidae</taxon>
        <taxon>Adineta</taxon>
    </lineage>
</organism>
<feature type="compositionally biased region" description="Low complexity" evidence="1">
    <location>
        <begin position="116"/>
        <end position="134"/>
    </location>
</feature>
<evidence type="ECO:0000313" key="3">
    <source>
        <dbReference type="Proteomes" id="UP000663845"/>
    </source>
</evidence>
<reference evidence="2" key="1">
    <citation type="submission" date="2021-02" db="EMBL/GenBank/DDBJ databases">
        <authorList>
            <person name="Nowell W R."/>
        </authorList>
    </citation>
    <scope>NUCLEOTIDE SEQUENCE</scope>
</reference>
<feature type="region of interest" description="Disordered" evidence="1">
    <location>
        <begin position="27"/>
        <end position="49"/>
    </location>
</feature>
<evidence type="ECO:0000256" key="1">
    <source>
        <dbReference type="SAM" id="MobiDB-lite"/>
    </source>
</evidence>
<sequence>MVWRGYNGHVYFSPIKVQPLESDRIFSSTKSHKSTSIRTAPLSTKRPQRSQTVWRGYNGHVYFSPIKVQPLESDRIFSSTKSHKSTSIRTAPLSTKRPQRSQTVSTEHQSRKSLATKSVTSKTRTTNTNRSLSTHRGYAQTIPSDNELISATRSTFTEEEKNKEEPTKMWRSVVTCIPTPKKPISKRSQHALEDMRLIKQKQLVDDPIGSNRPVLPNIRLIPKTKFLYKGLAYKEVKKISGISNEYDDYSTNSLRRPLVDYNRTQAYIRHEVNTARTKRMYQPPPTAQSINGEQSSRSPTVTDIREVRKRIVRGTTVAHHPASRRPGRTDTSSVLESEVLVPVRGFSTLSHLPAATSLVTTSIPQHNVTGYTSPMVSQNFDIPSIETHINIIPLPSTTEQRPSTAKSKLSSSAQQTNGSEKPLLTKYVNRPRSTSRTTPTTDIILDTSSMINI</sequence>
<feature type="region of interest" description="Disordered" evidence="1">
    <location>
        <begin position="396"/>
        <end position="422"/>
    </location>
</feature>
<proteinExistence type="predicted"/>
<feature type="compositionally biased region" description="Polar residues" evidence="1">
    <location>
        <begin position="100"/>
        <end position="115"/>
    </location>
</feature>
<feature type="region of interest" description="Disordered" evidence="1">
    <location>
        <begin position="281"/>
        <end position="301"/>
    </location>
</feature>
<dbReference type="AlphaFoldDB" id="A0A814BP39"/>
<gene>
    <name evidence="2" type="ORF">JYZ213_LOCUS12166</name>
</gene>
<dbReference type="EMBL" id="CAJNOG010000093">
    <property type="protein sequence ID" value="CAF0930926.1"/>
    <property type="molecule type" value="Genomic_DNA"/>
</dbReference>
<feature type="region of interest" description="Disordered" evidence="1">
    <location>
        <begin position="77"/>
        <end position="134"/>
    </location>
</feature>